<feature type="domain" description="Glycosyl transferase CAP10" evidence="6">
    <location>
        <begin position="64"/>
        <end position="320"/>
    </location>
</feature>
<evidence type="ECO:0000259" key="6">
    <source>
        <dbReference type="SMART" id="SM00672"/>
    </source>
</evidence>
<protein>
    <recommendedName>
        <fullName evidence="6">Glycosyl transferase CAP10 domain-containing protein</fullName>
    </recommendedName>
</protein>
<evidence type="ECO:0000256" key="3">
    <source>
        <dbReference type="ARBA" id="ARBA00022679"/>
    </source>
</evidence>
<dbReference type="AlphaFoldDB" id="A0AAF3F2L4"/>
<accession>A0AAF3F2L4</accession>
<comment type="similarity">
    <text evidence="2">Belongs to the glycosyltransferase 90 family.</text>
</comment>
<dbReference type="PANTHER" id="PTHR12203">
    <property type="entry name" value="KDEL LYS-ASP-GLU-LEU CONTAINING - RELATED"/>
    <property type="match status" value="1"/>
</dbReference>
<dbReference type="Pfam" id="PF05686">
    <property type="entry name" value="Glyco_transf_90"/>
    <property type="match status" value="1"/>
</dbReference>
<feature type="chain" id="PRO_5042174421" description="Glycosyl transferase CAP10 domain-containing protein" evidence="5">
    <location>
        <begin position="19"/>
        <end position="331"/>
    </location>
</feature>
<keyword evidence="5" id="KW-0732">Signal</keyword>
<organism evidence="7 8">
    <name type="scientific">Mesorhabditis belari</name>
    <dbReference type="NCBI Taxonomy" id="2138241"/>
    <lineage>
        <taxon>Eukaryota</taxon>
        <taxon>Metazoa</taxon>
        <taxon>Ecdysozoa</taxon>
        <taxon>Nematoda</taxon>
        <taxon>Chromadorea</taxon>
        <taxon>Rhabditida</taxon>
        <taxon>Rhabditina</taxon>
        <taxon>Rhabditomorpha</taxon>
        <taxon>Rhabditoidea</taxon>
        <taxon>Rhabditidae</taxon>
        <taxon>Mesorhabditinae</taxon>
        <taxon>Mesorhabditis</taxon>
    </lineage>
</organism>
<keyword evidence="3" id="KW-0808">Transferase</keyword>
<comment type="function">
    <text evidence="4">Protein O-glucosyltransferase. Catalyzes the reaction that attaches glucose through an O-glycosidic linkage to a conserved serine residue found in the consensus sequence C-X-S-X-[PA]-C in epidermal growth factor-like repeats. Regulates Notch signaling by glucosylating Notch in the ER, glucosylation is required for the correct folding and cleavage of Notch.</text>
</comment>
<dbReference type="InterPro" id="IPR006598">
    <property type="entry name" value="CAP10"/>
</dbReference>
<evidence type="ECO:0000256" key="1">
    <source>
        <dbReference type="ARBA" id="ARBA00004319"/>
    </source>
</evidence>
<dbReference type="GO" id="GO:0006493">
    <property type="term" value="P:protein O-linked glycosylation"/>
    <property type="evidence" value="ECO:0007669"/>
    <property type="project" value="TreeGrafter"/>
</dbReference>
<keyword evidence="7" id="KW-1185">Reference proteome</keyword>
<evidence type="ECO:0000313" key="8">
    <source>
        <dbReference type="WBParaSite" id="MBELARI_LOCUS20075"/>
    </source>
</evidence>
<comment type="subcellular location">
    <subcellularLocation>
        <location evidence="1">Endoplasmic reticulum lumen</location>
    </subcellularLocation>
</comment>
<evidence type="ECO:0000256" key="4">
    <source>
        <dbReference type="ARBA" id="ARBA00045690"/>
    </source>
</evidence>
<evidence type="ECO:0000256" key="2">
    <source>
        <dbReference type="ARBA" id="ARBA00010118"/>
    </source>
</evidence>
<dbReference type="GO" id="GO:0035252">
    <property type="term" value="F:UDP-xylosyltransferase activity"/>
    <property type="evidence" value="ECO:0007669"/>
    <property type="project" value="TreeGrafter"/>
</dbReference>
<dbReference type="PANTHER" id="PTHR12203:SF35">
    <property type="entry name" value="PROTEIN O-GLUCOSYLTRANSFERASE 1"/>
    <property type="match status" value="1"/>
</dbReference>
<dbReference type="WBParaSite" id="MBELARI_LOCUS20075">
    <property type="protein sequence ID" value="MBELARI_LOCUS20075"/>
    <property type="gene ID" value="MBELARI_LOCUS20075"/>
</dbReference>
<evidence type="ECO:0000256" key="5">
    <source>
        <dbReference type="SAM" id="SignalP"/>
    </source>
</evidence>
<name>A0AAF3F2L4_9BILA</name>
<reference evidence="8" key="1">
    <citation type="submission" date="2024-02" db="UniProtKB">
        <authorList>
            <consortium name="WormBaseParasite"/>
        </authorList>
    </citation>
    <scope>IDENTIFICATION</scope>
</reference>
<feature type="signal peptide" evidence="5">
    <location>
        <begin position="1"/>
        <end position="18"/>
    </location>
</feature>
<sequence>MLYLLYFQLYFISSIAEGNYDQFTNDLHRKLAKADEFEETPGPANLNYFAKQIFEDLRPFRGGIDQKSVIGAMGYGALYQIFNGSIYRTHACVFSASKNPLENLDILYPAWAFWEGGPAISTYPKGIGDWDETRKKVLSYADRLPWHQKRNQTFFLGSRTSPIRDTLVLLSRKSPDLVDAQFTKNQAYKGPDDTLGYPPAEEKPFEYNCHYKYLVNFRGVAASFRYKHLLLCNSVILNVDGGMLEFFYHKLIPYYHYIPLEVNTEENWRKTIIFLQSHDEIAEKMAKRAQTWIRSKLTNRDVTNYWRKLLSEYTKLLKYEVELDKSLLKIH</sequence>
<dbReference type="SMART" id="SM00672">
    <property type="entry name" value="CAP10"/>
    <property type="match status" value="1"/>
</dbReference>
<evidence type="ECO:0000313" key="7">
    <source>
        <dbReference type="Proteomes" id="UP000887575"/>
    </source>
</evidence>
<dbReference type="InterPro" id="IPR051091">
    <property type="entry name" value="O-Glucosyltr/Glycosyltrsf_90"/>
</dbReference>
<dbReference type="GO" id="GO:0045747">
    <property type="term" value="P:positive regulation of Notch signaling pathway"/>
    <property type="evidence" value="ECO:0007669"/>
    <property type="project" value="TreeGrafter"/>
</dbReference>
<dbReference type="GO" id="GO:0035251">
    <property type="term" value="F:UDP-glucosyltransferase activity"/>
    <property type="evidence" value="ECO:0007669"/>
    <property type="project" value="TreeGrafter"/>
</dbReference>
<dbReference type="Proteomes" id="UP000887575">
    <property type="component" value="Unassembled WGS sequence"/>
</dbReference>
<proteinExistence type="inferred from homology"/>
<dbReference type="GO" id="GO:0005788">
    <property type="term" value="C:endoplasmic reticulum lumen"/>
    <property type="evidence" value="ECO:0007669"/>
    <property type="project" value="UniProtKB-SubCell"/>
</dbReference>